<comment type="caution">
    <text evidence="3">The sequence shown here is derived from an EMBL/GenBank/DDBJ whole genome shotgun (WGS) entry which is preliminary data.</text>
</comment>
<gene>
    <name evidence="3" type="ORF">HF576_00230</name>
</gene>
<dbReference type="EMBL" id="JABACI010000001">
    <property type="protein sequence ID" value="NLP82267.1"/>
    <property type="molecule type" value="Genomic_DNA"/>
</dbReference>
<reference evidence="3 4" key="1">
    <citation type="submission" date="2020-04" db="EMBL/GenBank/DDBJ databases">
        <title>CFH 90308 Microbacterium sp.</title>
        <authorList>
            <person name="Nie G."/>
            <person name="Ming H."/>
            <person name="Xia T."/>
        </authorList>
    </citation>
    <scope>NUCLEOTIDE SEQUENCE [LARGE SCALE GENOMIC DNA]</scope>
    <source>
        <strain evidence="3 4">CFH 90308</strain>
    </source>
</reference>
<evidence type="ECO:0000256" key="2">
    <source>
        <dbReference type="SAM" id="Phobius"/>
    </source>
</evidence>
<feature type="transmembrane region" description="Helical" evidence="2">
    <location>
        <begin position="98"/>
        <end position="119"/>
    </location>
</feature>
<evidence type="ECO:0000256" key="1">
    <source>
        <dbReference type="SAM" id="MobiDB-lite"/>
    </source>
</evidence>
<sequence length="127" mass="13676">MTDPNSDAHGPMRLPDEQPPANPTDLSNQPALQAGAASRWLVPSGVLAVVAIVLFCFAFQLQLVLPIIGIVYVAVMWVFMLVVSRRAGGDRAGMNRRLAWFMGAMAAGALIVAIGIYIVESTRLPWT</sequence>
<name>A0ABX1K6V8_9MICO</name>
<keyword evidence="2" id="KW-0472">Membrane</keyword>
<feature type="transmembrane region" description="Helical" evidence="2">
    <location>
        <begin position="67"/>
        <end position="86"/>
    </location>
</feature>
<evidence type="ECO:0000313" key="3">
    <source>
        <dbReference type="EMBL" id="NLP82267.1"/>
    </source>
</evidence>
<dbReference type="RefSeq" id="WP_168910794.1">
    <property type="nucleotide sequence ID" value="NZ_JABACI010000001.1"/>
</dbReference>
<proteinExistence type="predicted"/>
<accession>A0ABX1K6V8</accession>
<feature type="transmembrane region" description="Helical" evidence="2">
    <location>
        <begin position="40"/>
        <end position="61"/>
    </location>
</feature>
<keyword evidence="2" id="KW-0812">Transmembrane</keyword>
<dbReference type="Proteomes" id="UP001429745">
    <property type="component" value="Unassembled WGS sequence"/>
</dbReference>
<evidence type="ECO:0000313" key="4">
    <source>
        <dbReference type="Proteomes" id="UP001429745"/>
    </source>
</evidence>
<keyword evidence="4" id="KW-1185">Reference proteome</keyword>
<keyword evidence="2" id="KW-1133">Transmembrane helix</keyword>
<organism evidence="3 4">
    <name type="scientific">Microbacterium salsuginis</name>
    <dbReference type="NCBI Taxonomy" id="2722803"/>
    <lineage>
        <taxon>Bacteria</taxon>
        <taxon>Bacillati</taxon>
        <taxon>Actinomycetota</taxon>
        <taxon>Actinomycetes</taxon>
        <taxon>Micrococcales</taxon>
        <taxon>Microbacteriaceae</taxon>
        <taxon>Microbacterium</taxon>
    </lineage>
</organism>
<protein>
    <submittedName>
        <fullName evidence="3">Uncharacterized protein</fullName>
    </submittedName>
</protein>
<feature type="region of interest" description="Disordered" evidence="1">
    <location>
        <begin position="1"/>
        <end position="29"/>
    </location>
</feature>